<evidence type="ECO:0000313" key="3">
    <source>
        <dbReference type="Proteomes" id="UP000095495"/>
    </source>
</evidence>
<dbReference type="RefSeq" id="WP_055263756.1">
    <property type="nucleotide sequence ID" value="NZ_CYXV01000014.1"/>
</dbReference>
<dbReference type="EMBL" id="CYXV01000014">
    <property type="protein sequence ID" value="CUN13402.1"/>
    <property type="molecule type" value="Genomic_DNA"/>
</dbReference>
<sequence>MAKVVKKCVVCGKEFYCESSRDIVTCSKECRLIHLSQTHTGLKRSEESKRRMSETRRANPRNTEIQRKATEAAKNSPKSGRFETNRAAIDWHLVSPEGEHFYIHSLSFWLRENCNKYFGVEPDSKQFFNIIAGLSRVKRSVLGTLPEGQRPGYSYKGWSVIPTEDDKQDK</sequence>
<evidence type="ECO:0000256" key="1">
    <source>
        <dbReference type="SAM" id="MobiDB-lite"/>
    </source>
</evidence>
<dbReference type="Proteomes" id="UP000095495">
    <property type="component" value="Unassembled WGS sequence"/>
</dbReference>
<accession>A0A173UEG3</accession>
<gene>
    <name evidence="2" type="ORF">ERS852420_02918</name>
</gene>
<dbReference type="AlphaFoldDB" id="A0A173UEG3"/>
<reference evidence="2 3" key="1">
    <citation type="submission" date="2015-09" db="EMBL/GenBank/DDBJ databases">
        <authorList>
            <consortium name="Pathogen Informatics"/>
        </authorList>
    </citation>
    <scope>NUCLEOTIDE SEQUENCE [LARGE SCALE GENOMIC DNA]</scope>
    <source>
        <strain evidence="2 3">2789STDY5608863</strain>
    </source>
</reference>
<proteinExistence type="predicted"/>
<organism evidence="2 3">
    <name type="scientific">Roseburia faecis</name>
    <dbReference type="NCBI Taxonomy" id="301302"/>
    <lineage>
        <taxon>Bacteria</taxon>
        <taxon>Bacillati</taxon>
        <taxon>Bacillota</taxon>
        <taxon>Clostridia</taxon>
        <taxon>Lachnospirales</taxon>
        <taxon>Lachnospiraceae</taxon>
        <taxon>Roseburia</taxon>
    </lineage>
</organism>
<name>A0A173UEG3_9FIRM</name>
<protein>
    <submittedName>
        <fullName evidence="2">Uncharacterized protein</fullName>
    </submittedName>
</protein>
<feature type="compositionally biased region" description="Basic and acidic residues" evidence="1">
    <location>
        <begin position="43"/>
        <end position="57"/>
    </location>
</feature>
<evidence type="ECO:0000313" key="2">
    <source>
        <dbReference type="EMBL" id="CUN13402.1"/>
    </source>
</evidence>
<feature type="region of interest" description="Disordered" evidence="1">
    <location>
        <begin position="41"/>
        <end position="80"/>
    </location>
</feature>